<comment type="caution">
    <text evidence="4">The sequence shown here is derived from an EMBL/GenBank/DDBJ whole genome shotgun (WGS) entry which is preliminary data.</text>
</comment>
<dbReference type="RefSeq" id="WP_116883016.1">
    <property type="nucleotide sequence ID" value="NZ_CABMMC010000003.1"/>
</dbReference>
<evidence type="ECO:0000313" key="5">
    <source>
        <dbReference type="Proteomes" id="UP000245959"/>
    </source>
</evidence>
<feature type="domain" description="NodB homology" evidence="2">
    <location>
        <begin position="4"/>
        <end position="141"/>
    </location>
</feature>
<dbReference type="GO" id="GO:0005975">
    <property type="term" value="P:carbohydrate metabolic process"/>
    <property type="evidence" value="ECO:0007669"/>
    <property type="project" value="InterPro"/>
</dbReference>
<dbReference type="GeneID" id="78294339"/>
<dbReference type="EMBL" id="QEKH01000005">
    <property type="protein sequence ID" value="PVY44689.1"/>
    <property type="molecule type" value="Genomic_DNA"/>
</dbReference>
<dbReference type="InterPro" id="IPR011330">
    <property type="entry name" value="Glyco_hydro/deAcase_b/a-brl"/>
</dbReference>
<name>A0A2U1B7N5_9BACT</name>
<gene>
    <name evidence="4" type="ORF">C8D82_10518</name>
    <name evidence="3" type="ORF">HF882_03605</name>
</gene>
<dbReference type="InterPro" id="IPR002509">
    <property type="entry name" value="NODB_dom"/>
</dbReference>
<evidence type="ECO:0000259" key="2">
    <source>
        <dbReference type="Pfam" id="PF01522"/>
    </source>
</evidence>
<evidence type="ECO:0000256" key="1">
    <source>
        <dbReference type="ARBA" id="ARBA00022729"/>
    </source>
</evidence>
<accession>A0A2U1B7N5</accession>
<organism evidence="4 5">
    <name type="scientific">Victivallis vadensis</name>
    <dbReference type="NCBI Taxonomy" id="172901"/>
    <lineage>
        <taxon>Bacteria</taxon>
        <taxon>Pseudomonadati</taxon>
        <taxon>Lentisphaerota</taxon>
        <taxon>Lentisphaeria</taxon>
        <taxon>Victivallales</taxon>
        <taxon>Victivallaceae</taxon>
        <taxon>Victivallis</taxon>
    </lineage>
</organism>
<dbReference type="InterPro" id="IPR051398">
    <property type="entry name" value="Polysacch_Deacetylase"/>
</dbReference>
<dbReference type="PANTHER" id="PTHR34216:SF11">
    <property type="entry name" value="CHITOOLIGOSACCHARIDE DEACETYLASE"/>
    <property type="match status" value="1"/>
</dbReference>
<dbReference type="PANTHER" id="PTHR34216">
    <property type="match status" value="1"/>
</dbReference>
<proteinExistence type="predicted"/>
<reference evidence="4 5" key="1">
    <citation type="submission" date="2018-04" db="EMBL/GenBank/DDBJ databases">
        <title>Genomic Encyclopedia of Type Strains, Phase IV (KMG-IV): sequencing the most valuable type-strain genomes for metagenomic binning, comparative biology and taxonomic classification.</title>
        <authorList>
            <person name="Goeker M."/>
        </authorList>
    </citation>
    <scope>NUCLEOTIDE SEQUENCE [LARGE SCALE GENOMIC DNA]</scope>
    <source>
        <strain evidence="4 5">DSM 14823</strain>
    </source>
</reference>
<dbReference type="SUPFAM" id="SSF88713">
    <property type="entry name" value="Glycoside hydrolase/deacetylase"/>
    <property type="match status" value="1"/>
</dbReference>
<dbReference type="Proteomes" id="UP000245959">
    <property type="component" value="Unassembled WGS sequence"/>
</dbReference>
<dbReference type="Gene3D" id="3.20.20.370">
    <property type="entry name" value="Glycoside hydrolase/deacetylase"/>
    <property type="match status" value="1"/>
</dbReference>
<evidence type="ECO:0000313" key="3">
    <source>
        <dbReference type="EMBL" id="NMD85665.1"/>
    </source>
</evidence>
<reference evidence="3 6" key="2">
    <citation type="submission" date="2020-04" db="EMBL/GenBank/DDBJ databases">
        <authorList>
            <person name="Hitch T.C.A."/>
            <person name="Wylensek D."/>
            <person name="Clavel T."/>
        </authorList>
    </citation>
    <scope>NUCLEOTIDE SEQUENCE [LARGE SCALE GENOMIC DNA]</scope>
    <source>
        <strain evidence="3 6">COR2-253-APC-1A</strain>
    </source>
</reference>
<dbReference type="CDD" id="cd10967">
    <property type="entry name" value="CE4_GLA_like_6s"/>
    <property type="match status" value="1"/>
</dbReference>
<dbReference type="OrthoDB" id="9814639at2"/>
<dbReference type="Pfam" id="PF01522">
    <property type="entry name" value="Polysacc_deac_1"/>
    <property type="match status" value="1"/>
</dbReference>
<dbReference type="Proteomes" id="UP000576225">
    <property type="component" value="Unassembled WGS sequence"/>
</dbReference>
<evidence type="ECO:0000313" key="4">
    <source>
        <dbReference type="EMBL" id="PVY44689.1"/>
    </source>
</evidence>
<sequence>MLKVVQCWDDGVYTDLRLTELLRKYNAKATFNLNPGFLADEPVKPFWQPLNHVGWSHHGFAGGRVGRKQLREIYDGFQVASHCFRHEVAGSVPDDVFFKAALDARNFLEELFERECRGFAWPCGAFTPSTVRGLRELGFAYGRTTRNTDDVAACQEPMTLDSSCHFQACDFMQKYEHAKQTGVFYFWGHSYEMYEYDPLWEQLEAKIRYISEDPDAVWADVIDIVPECGR</sequence>
<dbReference type="GO" id="GO:0016810">
    <property type="term" value="F:hydrolase activity, acting on carbon-nitrogen (but not peptide) bonds"/>
    <property type="evidence" value="ECO:0007669"/>
    <property type="project" value="InterPro"/>
</dbReference>
<evidence type="ECO:0000313" key="6">
    <source>
        <dbReference type="Proteomes" id="UP000576225"/>
    </source>
</evidence>
<dbReference type="EMBL" id="JABAEW010000004">
    <property type="protein sequence ID" value="NMD85665.1"/>
    <property type="molecule type" value="Genomic_DNA"/>
</dbReference>
<keyword evidence="5" id="KW-1185">Reference proteome</keyword>
<protein>
    <submittedName>
        <fullName evidence="3 4">Polysaccharide deacetylase</fullName>
    </submittedName>
</protein>
<keyword evidence="1" id="KW-0732">Signal</keyword>
<dbReference type="AlphaFoldDB" id="A0A2U1B7N5"/>